<dbReference type="SUPFAM" id="SSF140490">
    <property type="entry name" value="Nqo1C-terminal domain-like"/>
    <property type="match status" value="1"/>
</dbReference>
<dbReference type="GO" id="GO:0016491">
    <property type="term" value="F:oxidoreductase activity"/>
    <property type="evidence" value="ECO:0007669"/>
    <property type="project" value="InterPro"/>
</dbReference>
<dbReference type="Proteomes" id="UP000199652">
    <property type="component" value="Unassembled WGS sequence"/>
</dbReference>
<gene>
    <name evidence="2" type="ORF">SAMN04488579_11164</name>
</gene>
<dbReference type="OrthoDB" id="9803192at2"/>
<accession>A0A1H3FTJ8</accession>
<reference evidence="3" key="1">
    <citation type="submission" date="2016-10" db="EMBL/GenBank/DDBJ databases">
        <authorList>
            <person name="Varghese N."/>
            <person name="Submissions S."/>
        </authorList>
    </citation>
    <scope>NUCLEOTIDE SEQUENCE [LARGE SCALE GENOMIC DNA]</scope>
    <source>
        <strain evidence="3">VPI 5359</strain>
    </source>
</reference>
<dbReference type="PRINTS" id="PR00419">
    <property type="entry name" value="ADXRDTASE"/>
</dbReference>
<feature type="domain" description="NADH-ubiquinone oxidoreductase 51kDa subunit iron-sulphur binding" evidence="1">
    <location>
        <begin position="37"/>
        <end position="82"/>
    </location>
</feature>
<dbReference type="SUPFAM" id="SSF51971">
    <property type="entry name" value="Nucleotide-binding domain"/>
    <property type="match status" value="2"/>
</dbReference>
<dbReference type="STRING" id="1528.SAMN04488579_11164"/>
<dbReference type="InterPro" id="IPR037207">
    <property type="entry name" value="Nuop51_4Fe4S-bd_sf"/>
</dbReference>
<dbReference type="Pfam" id="PF14691">
    <property type="entry name" value="Fer4_20"/>
    <property type="match status" value="1"/>
</dbReference>
<organism evidence="2 3">
    <name type="scientific">Eubacterium barkeri</name>
    <name type="common">Clostridium barkeri</name>
    <dbReference type="NCBI Taxonomy" id="1528"/>
    <lineage>
        <taxon>Bacteria</taxon>
        <taxon>Bacillati</taxon>
        <taxon>Bacillota</taxon>
        <taxon>Clostridia</taxon>
        <taxon>Eubacteriales</taxon>
        <taxon>Eubacteriaceae</taxon>
        <taxon>Eubacterium</taxon>
    </lineage>
</organism>
<dbReference type="Pfam" id="PF10589">
    <property type="entry name" value="NADH_4Fe-4S"/>
    <property type="match status" value="1"/>
</dbReference>
<dbReference type="InterPro" id="IPR036188">
    <property type="entry name" value="FAD/NAD-bd_sf"/>
</dbReference>
<dbReference type="PANTHER" id="PTHR42783">
    <property type="entry name" value="GLUTAMATE SYNTHASE [NADPH] SMALL CHAIN"/>
    <property type="match status" value="1"/>
</dbReference>
<dbReference type="Gene3D" id="1.10.1060.10">
    <property type="entry name" value="Alpha-helical ferredoxin"/>
    <property type="match status" value="1"/>
</dbReference>
<proteinExistence type="predicted"/>
<dbReference type="AlphaFoldDB" id="A0A1H3FTJ8"/>
<dbReference type="PANTHER" id="PTHR42783:SF3">
    <property type="entry name" value="GLUTAMATE SYNTHASE [NADPH] SMALL CHAIN-RELATED"/>
    <property type="match status" value="1"/>
</dbReference>
<protein>
    <submittedName>
        <fullName evidence="2">NADPH-dependent glutamate synthase beta chain</fullName>
    </submittedName>
</protein>
<dbReference type="SUPFAM" id="SSF46548">
    <property type="entry name" value="alpha-helical ferredoxin"/>
    <property type="match status" value="2"/>
</dbReference>
<dbReference type="InterPro" id="IPR019575">
    <property type="entry name" value="Nuop51_4Fe4S-bd"/>
</dbReference>
<dbReference type="InterPro" id="IPR028261">
    <property type="entry name" value="DPD_II"/>
</dbReference>
<dbReference type="Pfam" id="PF07992">
    <property type="entry name" value="Pyr_redox_2"/>
    <property type="match status" value="1"/>
</dbReference>
<dbReference type="RefSeq" id="WP_090245275.1">
    <property type="nucleotide sequence ID" value="NZ_FNOU01000011.1"/>
</dbReference>
<evidence type="ECO:0000313" key="2">
    <source>
        <dbReference type="EMBL" id="SDX93698.1"/>
    </source>
</evidence>
<dbReference type="NCBIfam" id="NF009410">
    <property type="entry name" value="PRK12771.1"/>
    <property type="match status" value="1"/>
</dbReference>
<dbReference type="InterPro" id="IPR023753">
    <property type="entry name" value="FAD/NAD-binding_dom"/>
</dbReference>
<keyword evidence="3" id="KW-1185">Reference proteome</keyword>
<evidence type="ECO:0000259" key="1">
    <source>
        <dbReference type="SMART" id="SM00928"/>
    </source>
</evidence>
<sequence>MSRLSIITKSRAQQVVEGLYKNLEQRIVASPPGLCPVDISHAFLQLCHAQTCGKCTPCRIGLGQMGNLMVDILEGRGSMATIDTLEKTARVVYETADCAIGYEAAHMILKGLAGFRDDFEEHVTHNRCICHLDQPVPCVALCPAGVDIPGYLALVGEGRHQDAVRLIRKDNPFVTACAMVCEHPCEARCRRNMVDSSVNIRGIKRYAIDHAGDVPVPDNAASTGKRIAVIGGGPSGLSAAYYLQLMGHQTTVFEQREALGGMLRYGIPGYRLPESDLDGDINAILSTGVECHLNTPIGGGKGITLEALQKNYDAVYIAIGAHKDKKIGIDGEEGPDVISAVDMLRDIGEGRMPDFTGKTVMVIGGGNVAMDVSRTAIRLGADQVGVVYRRRKADMTALPDEIEGAEAEGVQILELHAPKFIERDAAGHVSALWADPKVIGLMDAAGRPRPADSTEDARAIPCDTIIVAIGQEIDSNHFAEGGLPVARGSLVTDAAGAVVGFPGVYAGGDCATGPATVIKAVATGKVVAANIDNYLGFHHAITCDVEIPAPRMGDLPACGRVTMKERNANARRQDFEQVEYGMTCQEAEQESSRCLRCDHFGISALKGGRVNQW</sequence>
<dbReference type="GO" id="GO:0051539">
    <property type="term" value="F:4 iron, 4 sulfur cluster binding"/>
    <property type="evidence" value="ECO:0007669"/>
    <property type="project" value="InterPro"/>
</dbReference>
<name>A0A1H3FTJ8_EUBBA</name>
<evidence type="ECO:0000313" key="3">
    <source>
        <dbReference type="Proteomes" id="UP000199652"/>
    </source>
</evidence>
<dbReference type="Gene3D" id="3.50.50.60">
    <property type="entry name" value="FAD/NAD(P)-binding domain"/>
    <property type="match status" value="2"/>
</dbReference>
<dbReference type="EMBL" id="FNOU01000011">
    <property type="protein sequence ID" value="SDX93698.1"/>
    <property type="molecule type" value="Genomic_DNA"/>
</dbReference>
<dbReference type="SMART" id="SM00928">
    <property type="entry name" value="NADH_4Fe-4S"/>
    <property type="match status" value="1"/>
</dbReference>
<dbReference type="InterPro" id="IPR009051">
    <property type="entry name" value="Helical_ferredxn"/>
</dbReference>